<protein>
    <submittedName>
        <fullName evidence="2">E3 ubiquitin-protein ligase znrf3</fullName>
    </submittedName>
</protein>
<accession>A0A5A9P4U8</accession>
<dbReference type="AlphaFoldDB" id="A0A5A9P4U8"/>
<feature type="chain" id="PRO_5022996253" evidence="1">
    <location>
        <begin position="30"/>
        <end position="277"/>
    </location>
</feature>
<proteinExistence type="predicted"/>
<dbReference type="Gene3D" id="3.50.30.30">
    <property type="match status" value="1"/>
</dbReference>
<evidence type="ECO:0000313" key="2">
    <source>
        <dbReference type="EMBL" id="KAA0716782.1"/>
    </source>
</evidence>
<organism evidence="2 3">
    <name type="scientific">Triplophysa tibetana</name>
    <dbReference type="NCBI Taxonomy" id="1572043"/>
    <lineage>
        <taxon>Eukaryota</taxon>
        <taxon>Metazoa</taxon>
        <taxon>Chordata</taxon>
        <taxon>Craniata</taxon>
        <taxon>Vertebrata</taxon>
        <taxon>Euteleostomi</taxon>
        <taxon>Actinopterygii</taxon>
        <taxon>Neopterygii</taxon>
        <taxon>Teleostei</taxon>
        <taxon>Ostariophysi</taxon>
        <taxon>Cypriniformes</taxon>
        <taxon>Nemacheilidae</taxon>
        <taxon>Triplophysa</taxon>
    </lineage>
</organism>
<feature type="signal peptide" evidence="1">
    <location>
        <begin position="1"/>
        <end position="29"/>
    </location>
</feature>
<keyword evidence="3" id="KW-1185">Reference proteome</keyword>
<evidence type="ECO:0000313" key="3">
    <source>
        <dbReference type="Proteomes" id="UP000324632"/>
    </source>
</evidence>
<dbReference type="EMBL" id="SOYY01000009">
    <property type="protein sequence ID" value="KAA0716782.1"/>
    <property type="molecule type" value="Genomic_DNA"/>
</dbReference>
<name>A0A5A9P4U8_9TELE</name>
<keyword evidence="1" id="KW-0732">Signal</keyword>
<dbReference type="Proteomes" id="UP000324632">
    <property type="component" value="Chromosome 9"/>
</dbReference>
<sequence length="277" mass="29651">MMIFPRTGFGRGADSVVLVLFWVLGSVLAKDTAFVEVVLFESSPNGDYTTYTTGLQGSFSRAGATISAEGEIVQGWISLQACDYITSHLWCSFISQALLSQLFEEPAGAFDLSALSGLPARPILSAQAAHFCSTQNQIPKPLLSLSPLVIIVWHTCPREARTDAIGGWRASKRTIKAAARVALVSERAHRMGLANGLNKGSPHWGLPSGRRLDLDIVSAASSSLPGNRCLCFLPLTVCLGSHTLWGLSLFDHCRGRLRAPGPFDMVTLALATSSGVH</sequence>
<evidence type="ECO:0000256" key="1">
    <source>
        <dbReference type="SAM" id="SignalP"/>
    </source>
</evidence>
<gene>
    <name evidence="2" type="ORF">E1301_Tti008987</name>
</gene>
<comment type="caution">
    <text evidence="2">The sequence shown here is derived from an EMBL/GenBank/DDBJ whole genome shotgun (WGS) entry which is preliminary data.</text>
</comment>
<reference evidence="2 3" key="1">
    <citation type="journal article" date="2019" name="Mol. Ecol. Resour.">
        <title>Chromosome-level genome assembly of Triplophysa tibetana, a fish adapted to the harsh high-altitude environment of the Tibetan Plateau.</title>
        <authorList>
            <person name="Yang X."/>
            <person name="Liu H."/>
            <person name="Ma Z."/>
            <person name="Zou Y."/>
            <person name="Zou M."/>
            <person name="Mao Y."/>
            <person name="Li X."/>
            <person name="Wang H."/>
            <person name="Chen T."/>
            <person name="Wang W."/>
            <person name="Yang R."/>
        </authorList>
    </citation>
    <scope>NUCLEOTIDE SEQUENCE [LARGE SCALE GENOMIC DNA]</scope>
    <source>
        <strain evidence="2">TTIB1903HZAU</strain>
        <tissue evidence="2">Muscle</tissue>
    </source>
</reference>